<dbReference type="Proteomes" id="UP000019267">
    <property type="component" value="Chromosome"/>
</dbReference>
<dbReference type="PANTHER" id="PTHR21011">
    <property type="entry name" value="MITOCHONDRIAL 28S RIBOSOMAL PROTEIN S6"/>
    <property type="match status" value="1"/>
</dbReference>
<comment type="similarity">
    <text evidence="1 4">Belongs to the bacterial ribosomal protein bS6 family.</text>
</comment>
<dbReference type="AlphaFoldDB" id="W6A5F6"/>
<dbReference type="PANTHER" id="PTHR21011:SF1">
    <property type="entry name" value="SMALL RIBOSOMAL SUBUNIT PROTEIN BS6M"/>
    <property type="match status" value="1"/>
</dbReference>
<dbReference type="InterPro" id="IPR035980">
    <property type="entry name" value="Ribosomal_bS6_sf"/>
</dbReference>
<dbReference type="GO" id="GO:0005737">
    <property type="term" value="C:cytoplasm"/>
    <property type="evidence" value="ECO:0007669"/>
    <property type="project" value="UniProtKB-ARBA"/>
</dbReference>
<dbReference type="RefSeq" id="WP_025362612.1">
    <property type="nucleotide sequence ID" value="NZ_CP006681.1"/>
</dbReference>
<evidence type="ECO:0000313" key="6">
    <source>
        <dbReference type="EMBL" id="AHI52363.1"/>
    </source>
</evidence>
<dbReference type="GO" id="GO:0005840">
    <property type="term" value="C:ribosome"/>
    <property type="evidence" value="ECO:0007669"/>
    <property type="project" value="UniProtKB-KW"/>
</dbReference>
<dbReference type="eggNOG" id="COG0360">
    <property type="taxonomic scope" value="Bacteria"/>
</dbReference>
<feature type="region of interest" description="Disordered" evidence="5">
    <location>
        <begin position="108"/>
        <end position="182"/>
    </location>
</feature>
<dbReference type="HAMAP" id="MF_00360">
    <property type="entry name" value="Ribosomal_bS6"/>
    <property type="match status" value="1"/>
</dbReference>
<dbReference type="KEGG" id="scq:SCULI_v1c00220"/>
<dbReference type="InterPro" id="IPR020814">
    <property type="entry name" value="Ribosomal_S6_plastid/chlpt"/>
</dbReference>
<protein>
    <recommendedName>
        <fullName evidence="3 4">Small ribosomal subunit protein bS6</fullName>
    </recommendedName>
</protein>
<dbReference type="Pfam" id="PF01250">
    <property type="entry name" value="Ribosomal_S6"/>
    <property type="match status" value="1"/>
</dbReference>
<dbReference type="HOGENOM" id="CLU_113441_1_0_14"/>
<keyword evidence="4 6" id="KW-0689">Ribosomal protein</keyword>
<dbReference type="STRING" id="1276246.SCULI_v1c00220"/>
<keyword evidence="4" id="KW-0687">Ribonucleoprotein</keyword>
<keyword evidence="7" id="KW-1185">Reference proteome</keyword>
<evidence type="ECO:0000256" key="3">
    <source>
        <dbReference type="ARBA" id="ARBA00035294"/>
    </source>
</evidence>
<dbReference type="GO" id="GO:0070181">
    <property type="term" value="F:small ribosomal subunit rRNA binding"/>
    <property type="evidence" value="ECO:0007669"/>
    <property type="project" value="TreeGrafter"/>
</dbReference>
<keyword evidence="4" id="KW-0694">RNA-binding</keyword>
<keyword evidence="4" id="KW-0699">rRNA-binding</keyword>
<evidence type="ECO:0000256" key="1">
    <source>
        <dbReference type="ARBA" id="ARBA00009512"/>
    </source>
</evidence>
<dbReference type="PATRIC" id="fig|1276246.3.peg.22"/>
<dbReference type="EMBL" id="CP006681">
    <property type="protein sequence ID" value="AHI52363.1"/>
    <property type="molecule type" value="Genomic_DNA"/>
</dbReference>
<dbReference type="SUPFAM" id="SSF54995">
    <property type="entry name" value="Ribosomal protein S6"/>
    <property type="match status" value="1"/>
</dbReference>
<sequence length="182" mass="20606">MIRKYEIMYIIDQDTTDVKAVQTKLNDTLTANGGKILASEDWGLKDFAYEINKKKKGHYTVLIVETDSSNILEFQRVSKIDKNVVRELVINTENEKKYIQSTKLAKTDMSKFKEEKRPSRGFDRKPGGPARRPAEDRPAPVKEEVKTDKPAAAKTEKPVEAKVEKPAVEKKPAAKKATKEEA</sequence>
<dbReference type="OrthoDB" id="9812702at2"/>
<dbReference type="CDD" id="cd00473">
    <property type="entry name" value="bS6"/>
    <property type="match status" value="1"/>
</dbReference>
<dbReference type="InterPro" id="IPR000529">
    <property type="entry name" value="Ribosomal_bS6"/>
</dbReference>
<gene>
    <name evidence="4 6" type="primary">rpsF</name>
    <name evidence="6" type="ORF">SCULI_v1c00220</name>
</gene>
<dbReference type="InterPro" id="IPR014717">
    <property type="entry name" value="Transl_elong_EF1B/ribsomal_bS6"/>
</dbReference>
<name>W6A5F6_9MOLU</name>
<accession>W6A5F6</accession>
<reference evidence="6 7" key="1">
    <citation type="journal article" date="2014" name="Genome Biol. Evol.">
        <title>Molecular evolution of the substrate utilization strategies and putative virulence factors in mosquito-associated Spiroplasma species.</title>
        <authorList>
            <person name="Chang T.H."/>
            <person name="Lo W.S."/>
            <person name="Ku C."/>
            <person name="Chen L.L."/>
            <person name="Kuo C.H."/>
        </authorList>
    </citation>
    <scope>NUCLEOTIDE SEQUENCE [LARGE SCALE GENOMIC DNA]</scope>
    <source>
        <strain evidence="6">AES-1</strain>
    </source>
</reference>
<dbReference type="Gene3D" id="3.30.70.60">
    <property type="match status" value="1"/>
</dbReference>
<evidence type="ECO:0000256" key="5">
    <source>
        <dbReference type="SAM" id="MobiDB-lite"/>
    </source>
</evidence>
<dbReference type="NCBIfam" id="TIGR00166">
    <property type="entry name" value="S6"/>
    <property type="match status" value="1"/>
</dbReference>
<evidence type="ECO:0000256" key="4">
    <source>
        <dbReference type="HAMAP-Rule" id="MF_00360"/>
    </source>
</evidence>
<proteinExistence type="inferred from homology"/>
<evidence type="ECO:0000256" key="2">
    <source>
        <dbReference type="ARBA" id="ARBA00035104"/>
    </source>
</evidence>
<evidence type="ECO:0000313" key="7">
    <source>
        <dbReference type="Proteomes" id="UP000019267"/>
    </source>
</evidence>
<dbReference type="GO" id="GO:1990904">
    <property type="term" value="C:ribonucleoprotein complex"/>
    <property type="evidence" value="ECO:0007669"/>
    <property type="project" value="UniProtKB-KW"/>
</dbReference>
<organism evidence="6 7">
    <name type="scientific">Spiroplasma culicicola AES-1</name>
    <dbReference type="NCBI Taxonomy" id="1276246"/>
    <lineage>
        <taxon>Bacteria</taxon>
        <taxon>Bacillati</taxon>
        <taxon>Mycoplasmatota</taxon>
        <taxon>Mollicutes</taxon>
        <taxon>Entomoplasmatales</taxon>
        <taxon>Spiroplasmataceae</taxon>
        <taxon>Spiroplasma</taxon>
    </lineage>
</organism>
<dbReference type="GO" id="GO:0006412">
    <property type="term" value="P:translation"/>
    <property type="evidence" value="ECO:0007669"/>
    <property type="project" value="UniProtKB-UniRule"/>
</dbReference>
<dbReference type="GO" id="GO:0003735">
    <property type="term" value="F:structural constituent of ribosome"/>
    <property type="evidence" value="ECO:0007669"/>
    <property type="project" value="InterPro"/>
</dbReference>
<comment type="function">
    <text evidence="2 4">Binds together with bS18 to 16S ribosomal RNA.</text>
</comment>